<dbReference type="EMBL" id="CP004885">
    <property type="protein sequence ID" value="AGX86787.1"/>
    <property type="molecule type" value="Genomic_DNA"/>
</dbReference>
<keyword evidence="15" id="KW-1185">Reference proteome</keyword>
<feature type="domain" description="AprE-like long alpha-helical hairpin" evidence="12">
    <location>
        <begin position="126"/>
        <end position="315"/>
    </location>
</feature>
<evidence type="ECO:0000256" key="6">
    <source>
        <dbReference type="ARBA" id="ARBA00022692"/>
    </source>
</evidence>
<dbReference type="HOGENOM" id="CLU_023976_1_1_4"/>
<evidence type="ECO:0000256" key="11">
    <source>
        <dbReference type="SAM" id="MobiDB-lite"/>
    </source>
</evidence>
<evidence type="ECO:0000256" key="5">
    <source>
        <dbReference type="ARBA" id="ARBA00022519"/>
    </source>
</evidence>
<dbReference type="GO" id="GO:0015031">
    <property type="term" value="P:protein transport"/>
    <property type="evidence" value="ECO:0007669"/>
    <property type="project" value="InterPro"/>
</dbReference>
<evidence type="ECO:0000256" key="1">
    <source>
        <dbReference type="ARBA" id="ARBA00004377"/>
    </source>
</evidence>
<dbReference type="STRING" id="946483.Cenrod_0680"/>
<evidence type="ECO:0000259" key="13">
    <source>
        <dbReference type="Pfam" id="PF26002"/>
    </source>
</evidence>
<dbReference type="RefSeq" id="WP_022771608.1">
    <property type="nucleotide sequence ID" value="NC_022576.1"/>
</dbReference>
<accession>U5N5Z4</accession>
<feature type="region of interest" description="Disordered" evidence="11">
    <location>
        <begin position="1"/>
        <end position="27"/>
    </location>
</feature>
<organism evidence="14 15">
    <name type="scientific">Candidatus Symbiobacter mobilis CR</name>
    <dbReference type="NCBI Taxonomy" id="946483"/>
    <lineage>
        <taxon>Bacteria</taxon>
        <taxon>Pseudomonadati</taxon>
        <taxon>Pseudomonadota</taxon>
        <taxon>Betaproteobacteria</taxon>
        <taxon>Burkholderiales</taxon>
        <taxon>Comamonadaceae</taxon>
    </lineage>
</organism>
<evidence type="ECO:0000256" key="10">
    <source>
        <dbReference type="SAM" id="Coils"/>
    </source>
</evidence>
<dbReference type="Pfam" id="PF26002">
    <property type="entry name" value="Beta-barrel_AprE"/>
    <property type="match status" value="1"/>
</dbReference>
<evidence type="ECO:0000256" key="8">
    <source>
        <dbReference type="ARBA" id="ARBA00023136"/>
    </source>
</evidence>
<keyword evidence="3 9" id="KW-0813">Transport</keyword>
<dbReference type="PANTHER" id="PTHR30386:SF17">
    <property type="entry name" value="ALKALINE PROTEASE SECRETION PROTEIN APRE"/>
    <property type="match status" value="1"/>
</dbReference>
<name>U5N5Z4_9BURK</name>
<dbReference type="InterPro" id="IPR050739">
    <property type="entry name" value="MFP"/>
</dbReference>
<dbReference type="eggNOG" id="COG0845">
    <property type="taxonomic scope" value="Bacteria"/>
</dbReference>
<keyword evidence="6 9" id="KW-0812">Transmembrane</keyword>
<sequence>MHDNQFLDKERQPGDDKGNDPPSDSTPKALALLVQRTEALFPAPGVRSQRRPRIGLVLLLVLGVFFLWAAFVPLSKGVVAPGTVVVDSQRKTIQHLEGGVVHAIHVKEGARVQAGAVLVELDDTQARANRDTLRWRYFSKLAALDALQSLLEGRPDLVFRAELLQVAKETEVAEALRLQQGMFKVLRLEHEGKTRIAQQRIEQLEQKLQGLQAYRDTLRKQVAMLTEETRRLTGLQQKRLVEATLVAERMQQLSQQQGELGNVTSSIAETRIAIGESRLNLLQVAREWHQELAKQLSEAQETLLELKSQLQAAQNVLDRTIIRAPIAGVVLGMKVTTIGGVVTTGSPLMDVVPEGDTLVIDAHVRPVDVDSVHRGMKTHVKFTSFKARSSPDVFAVVDNVSADVLTDPDRREPYYLMRVAISGEELRKLGSVDVVPGMPVEVYADGGSRTLLQYLFDPVSTVVRKSLRED</sequence>
<dbReference type="NCBIfam" id="TIGR01843">
    <property type="entry name" value="type_I_hlyD"/>
    <property type="match status" value="1"/>
</dbReference>
<dbReference type="InterPro" id="IPR058982">
    <property type="entry name" value="Beta-barrel_AprE"/>
</dbReference>
<evidence type="ECO:0000256" key="9">
    <source>
        <dbReference type="RuleBase" id="RU365093"/>
    </source>
</evidence>
<dbReference type="OrthoDB" id="9775513at2"/>
<reference evidence="14 15" key="1">
    <citation type="journal article" date="2013" name="Genome Biol.">
        <title>Genomic analysis reveals key aspects of prokaryotic symbiosis in the phototrophic consortium "Chlorochromatium aggregatum".</title>
        <authorList>
            <person name="Liu Z."/>
            <person name="Muller J."/>
            <person name="Li T."/>
            <person name="Alvey R.M."/>
            <person name="Vogl K."/>
            <person name="Frigaard N.U."/>
            <person name="Rockwell N.C."/>
            <person name="Boyd E.S."/>
            <person name="Tomsho L.P."/>
            <person name="Schuster S.C."/>
            <person name="Henke P."/>
            <person name="Rohde M."/>
            <person name="Overmann J."/>
            <person name="Bryant D.A."/>
        </authorList>
    </citation>
    <scope>NUCLEOTIDE SEQUENCE [LARGE SCALE GENOMIC DNA]</scope>
    <source>
        <strain evidence="14">CR</strain>
    </source>
</reference>
<feature type="transmembrane region" description="Helical" evidence="9">
    <location>
        <begin position="54"/>
        <end position="74"/>
    </location>
</feature>
<comment type="similarity">
    <text evidence="2 9">Belongs to the membrane fusion protein (MFP) (TC 8.A.1) family.</text>
</comment>
<dbReference type="Pfam" id="PF25994">
    <property type="entry name" value="HH_AprE"/>
    <property type="match status" value="1"/>
</dbReference>
<evidence type="ECO:0000256" key="2">
    <source>
        <dbReference type="ARBA" id="ARBA00009477"/>
    </source>
</evidence>
<protein>
    <recommendedName>
        <fullName evidence="9">Membrane fusion protein (MFP) family protein</fullName>
    </recommendedName>
</protein>
<proteinExistence type="inferred from homology"/>
<dbReference type="Gene3D" id="2.40.50.100">
    <property type="match status" value="2"/>
</dbReference>
<dbReference type="Proteomes" id="UP000017184">
    <property type="component" value="Chromosome"/>
</dbReference>
<keyword evidence="10" id="KW-0175">Coiled coil</keyword>
<keyword evidence="7 9" id="KW-1133">Transmembrane helix</keyword>
<keyword evidence="8 9" id="KW-0472">Membrane</keyword>
<evidence type="ECO:0000313" key="14">
    <source>
        <dbReference type="EMBL" id="AGX86787.1"/>
    </source>
</evidence>
<comment type="subcellular location">
    <subcellularLocation>
        <location evidence="1 9">Cell inner membrane</location>
        <topology evidence="1 9">Single-pass membrane protein</topology>
    </subcellularLocation>
</comment>
<dbReference type="PRINTS" id="PR01490">
    <property type="entry name" value="RTXTOXIND"/>
</dbReference>
<feature type="domain" description="AprE-like beta-barrel" evidence="13">
    <location>
        <begin position="358"/>
        <end position="444"/>
    </location>
</feature>
<evidence type="ECO:0000256" key="7">
    <source>
        <dbReference type="ARBA" id="ARBA00022989"/>
    </source>
</evidence>
<gene>
    <name evidence="14" type="ORF">Cenrod_0680</name>
</gene>
<dbReference type="InterPro" id="IPR058781">
    <property type="entry name" value="HH_AprE-like"/>
</dbReference>
<evidence type="ECO:0000256" key="4">
    <source>
        <dbReference type="ARBA" id="ARBA00022475"/>
    </source>
</evidence>
<evidence type="ECO:0000259" key="12">
    <source>
        <dbReference type="Pfam" id="PF25994"/>
    </source>
</evidence>
<feature type="compositionally biased region" description="Basic and acidic residues" evidence="11">
    <location>
        <begin position="1"/>
        <end position="19"/>
    </location>
</feature>
<evidence type="ECO:0000313" key="15">
    <source>
        <dbReference type="Proteomes" id="UP000017184"/>
    </source>
</evidence>
<dbReference type="AlphaFoldDB" id="U5N5Z4"/>
<keyword evidence="4 9" id="KW-1003">Cell membrane</keyword>
<dbReference type="GO" id="GO:0005886">
    <property type="term" value="C:plasma membrane"/>
    <property type="evidence" value="ECO:0007669"/>
    <property type="project" value="UniProtKB-SubCell"/>
</dbReference>
<feature type="coiled-coil region" evidence="10">
    <location>
        <begin position="187"/>
        <end position="228"/>
    </location>
</feature>
<evidence type="ECO:0000256" key="3">
    <source>
        <dbReference type="ARBA" id="ARBA00022448"/>
    </source>
</evidence>
<feature type="coiled-coil region" evidence="10">
    <location>
        <begin position="289"/>
        <end position="323"/>
    </location>
</feature>
<keyword evidence="5 9" id="KW-0997">Cell inner membrane</keyword>
<dbReference type="PANTHER" id="PTHR30386">
    <property type="entry name" value="MEMBRANE FUSION SUBUNIT OF EMRAB-TOLC MULTIDRUG EFFLUX PUMP"/>
    <property type="match status" value="1"/>
</dbReference>
<dbReference type="InterPro" id="IPR010129">
    <property type="entry name" value="T1SS_HlyD"/>
</dbReference>
<dbReference type="SUPFAM" id="SSF111369">
    <property type="entry name" value="HlyD-like secretion proteins"/>
    <property type="match status" value="1"/>
</dbReference>
<dbReference type="KEGG" id="cbx:Cenrod_0680"/>